<dbReference type="SUPFAM" id="SSF53901">
    <property type="entry name" value="Thiolase-like"/>
    <property type="match status" value="2"/>
</dbReference>
<dbReference type="Gene3D" id="3.40.47.10">
    <property type="match status" value="2"/>
</dbReference>
<feature type="transmembrane region" description="Helical" evidence="3">
    <location>
        <begin position="291"/>
        <end position="308"/>
    </location>
</feature>
<evidence type="ECO:0000256" key="1">
    <source>
        <dbReference type="ARBA" id="ARBA00022679"/>
    </source>
</evidence>
<dbReference type="Pfam" id="PF08541">
    <property type="entry name" value="ACP_syn_III_C"/>
    <property type="match status" value="1"/>
</dbReference>
<evidence type="ECO:0000259" key="4">
    <source>
        <dbReference type="Pfam" id="PF08541"/>
    </source>
</evidence>
<dbReference type="EMBL" id="JARZFX010000014">
    <property type="protein sequence ID" value="MEC5425430.1"/>
    <property type="molecule type" value="Genomic_DNA"/>
</dbReference>
<dbReference type="PANTHER" id="PTHR34069:SF2">
    <property type="entry name" value="BETA-KETOACYL-[ACYL-CARRIER-PROTEIN] SYNTHASE III"/>
    <property type="match status" value="1"/>
</dbReference>
<keyword evidence="3" id="KW-1133">Transmembrane helix</keyword>
<comment type="caution">
    <text evidence="5">The sequence shown here is derived from an EMBL/GenBank/DDBJ whole genome shotgun (WGS) entry which is preliminary data.</text>
</comment>
<evidence type="ECO:0000313" key="6">
    <source>
        <dbReference type="Proteomes" id="UP001335737"/>
    </source>
</evidence>
<sequence length="310" mass="35339">MQIGIRKIATHIPEGRQSIEELFEENQLSGTELKLMKRFHGLSHVPIVEFGKKIEDLLVVPLSKIFQGNPSHNIKLIIYAHTGLHVPYNYDLLYKVLRKFDLQDIHCLGFSHLNCASFFTALKTSYSFLKESPHGTEVLILCGDQTNFVPEGRYLPKSSIMGDSATALMLNNKMASKSIMSIVTFHDVEYYQGVYASDKEMKLFYKAYDENLDRLINQTLEEANLQLEQIDWILPHNVNITTWKSFSRRNSFALDKIMLDLIPDIAHTFNTDAQINFDYGIRKGKIKKDDICLLIGIGLGSFLGSCIIKV</sequence>
<keyword evidence="6" id="KW-1185">Reference proteome</keyword>
<dbReference type="RefSeq" id="WP_327608974.1">
    <property type="nucleotide sequence ID" value="NZ_JARZFX010000014.1"/>
</dbReference>
<dbReference type="InterPro" id="IPR016039">
    <property type="entry name" value="Thiolase-like"/>
</dbReference>
<dbReference type="InterPro" id="IPR013747">
    <property type="entry name" value="ACP_syn_III_C"/>
</dbReference>
<feature type="domain" description="Beta-ketoacyl-[acyl-carrier-protein] synthase III C-terminal" evidence="4">
    <location>
        <begin position="220"/>
        <end position="309"/>
    </location>
</feature>
<keyword evidence="1" id="KW-0808">Transferase</keyword>
<evidence type="ECO:0000256" key="2">
    <source>
        <dbReference type="ARBA" id="ARBA00023315"/>
    </source>
</evidence>
<reference evidence="5 6" key="1">
    <citation type="journal article" date="2024" name="Int. J. Syst. Evol. Microbiol.">
        <title>Virgibacillus tibetensis sp. nov., isolated from salt lake on the Tibetan Plateau of China.</title>
        <authorList>
            <person name="Phurbu D."/>
            <person name="Liu Z.-X."/>
            <person name="Wang R."/>
            <person name="Zheng Y.-Y."/>
            <person name="Liu H.-C."/>
            <person name="Zhou Y.-G."/>
            <person name="Yu Y.-J."/>
            <person name="Li A.-H."/>
        </authorList>
    </citation>
    <scope>NUCLEOTIDE SEQUENCE [LARGE SCALE GENOMIC DNA]</scope>
    <source>
        <strain evidence="5 6">C22-A2</strain>
    </source>
</reference>
<protein>
    <submittedName>
        <fullName evidence="5">3-oxoacyl-[acyl-carrier-protein] synthase III C-terminal domain-containing protein</fullName>
    </submittedName>
</protein>
<evidence type="ECO:0000256" key="3">
    <source>
        <dbReference type="SAM" id="Phobius"/>
    </source>
</evidence>
<keyword evidence="2" id="KW-0012">Acyltransferase</keyword>
<keyword evidence="3" id="KW-0812">Transmembrane</keyword>
<organism evidence="5 6">
    <name type="scientific">Virgibacillus tibetensis</name>
    <dbReference type="NCBI Taxonomy" id="3042313"/>
    <lineage>
        <taxon>Bacteria</taxon>
        <taxon>Bacillati</taxon>
        <taxon>Bacillota</taxon>
        <taxon>Bacilli</taxon>
        <taxon>Bacillales</taxon>
        <taxon>Bacillaceae</taxon>
        <taxon>Virgibacillus</taxon>
    </lineage>
</organism>
<dbReference type="PANTHER" id="PTHR34069">
    <property type="entry name" value="3-OXOACYL-[ACYL-CARRIER-PROTEIN] SYNTHASE 3"/>
    <property type="match status" value="1"/>
</dbReference>
<proteinExistence type="predicted"/>
<keyword evidence="3" id="KW-0472">Membrane</keyword>
<gene>
    <name evidence="5" type="ORF">QGM71_18270</name>
</gene>
<name>A0ABU6KKM3_9BACI</name>
<evidence type="ECO:0000313" key="5">
    <source>
        <dbReference type="EMBL" id="MEC5425430.1"/>
    </source>
</evidence>
<dbReference type="Proteomes" id="UP001335737">
    <property type="component" value="Unassembled WGS sequence"/>
</dbReference>
<accession>A0ABU6KKM3</accession>